<dbReference type="GO" id="GO:0006541">
    <property type="term" value="P:glutamine metabolic process"/>
    <property type="evidence" value="ECO:0007669"/>
    <property type="project" value="InterPro"/>
</dbReference>
<dbReference type="Proteomes" id="UP000078348">
    <property type="component" value="Unassembled WGS sequence"/>
</dbReference>
<evidence type="ECO:0000259" key="6">
    <source>
        <dbReference type="PROSITE" id="PS51855"/>
    </source>
</evidence>
<evidence type="ECO:0000256" key="1">
    <source>
        <dbReference type="ARBA" id="ARBA00022598"/>
    </source>
</evidence>
<evidence type="ECO:0000313" key="8">
    <source>
        <dbReference type="Proteomes" id="UP000078348"/>
    </source>
</evidence>
<dbReference type="PROSITE" id="PS51273">
    <property type="entry name" value="GATASE_TYPE_1"/>
    <property type="match status" value="1"/>
</dbReference>
<dbReference type="GO" id="GO:0006526">
    <property type="term" value="P:L-arginine biosynthetic process"/>
    <property type="evidence" value="ECO:0007669"/>
    <property type="project" value="TreeGrafter"/>
</dbReference>
<dbReference type="PROSITE" id="PS51855">
    <property type="entry name" value="MGS"/>
    <property type="match status" value="1"/>
</dbReference>
<evidence type="ECO:0000256" key="5">
    <source>
        <dbReference type="ARBA" id="ARBA00047359"/>
    </source>
</evidence>
<dbReference type="PRINTS" id="PR00099">
    <property type="entry name" value="CPSGATASE"/>
</dbReference>
<dbReference type="SUPFAM" id="SSF52021">
    <property type="entry name" value="Carbamoyl phosphate synthetase, small subunit N-terminal domain"/>
    <property type="match status" value="1"/>
</dbReference>
<dbReference type="CDD" id="cd01744">
    <property type="entry name" value="GATase1_CPSase"/>
    <property type="match status" value="1"/>
</dbReference>
<dbReference type="Gene3D" id="3.40.50.880">
    <property type="match status" value="1"/>
</dbReference>
<keyword evidence="2" id="KW-0479">Metal-binding</keyword>
<dbReference type="InterPro" id="IPR029062">
    <property type="entry name" value="Class_I_gatase-like"/>
</dbReference>
<keyword evidence="4" id="KW-0067">ATP-binding</keyword>
<dbReference type="GO" id="GO:0005951">
    <property type="term" value="C:carbamoyl-phosphate synthase complex"/>
    <property type="evidence" value="ECO:0007669"/>
    <property type="project" value="TreeGrafter"/>
</dbReference>
<dbReference type="FunFam" id="3.50.30.20:FF:000002">
    <property type="entry name" value="Carbamoyl-phosphate synthase 1, mitochondrial"/>
    <property type="match status" value="1"/>
</dbReference>
<dbReference type="InterPro" id="IPR036914">
    <property type="entry name" value="MGS-like_dom_sf"/>
</dbReference>
<dbReference type="STRING" id="478820.A0A196SIT5"/>
<dbReference type="GO" id="GO:0006207">
    <property type="term" value="P:'de novo' pyrimidine nucleobase biosynthetic process"/>
    <property type="evidence" value="ECO:0007669"/>
    <property type="project" value="InterPro"/>
</dbReference>
<dbReference type="Gene3D" id="3.40.50.20">
    <property type="match status" value="1"/>
</dbReference>
<dbReference type="GO" id="GO:0004088">
    <property type="term" value="F:carbamoyl-phosphate synthase (glutamine-hydrolyzing) activity"/>
    <property type="evidence" value="ECO:0007669"/>
    <property type="project" value="InterPro"/>
</dbReference>
<dbReference type="GO" id="GO:0005524">
    <property type="term" value="F:ATP binding"/>
    <property type="evidence" value="ECO:0007669"/>
    <property type="project" value="UniProtKB-KW"/>
</dbReference>
<dbReference type="PRINTS" id="PR00096">
    <property type="entry name" value="GATASE"/>
</dbReference>
<dbReference type="NCBIfam" id="TIGR01368">
    <property type="entry name" value="CPSaseIIsmall"/>
    <property type="match status" value="1"/>
</dbReference>
<dbReference type="EMBL" id="LXWW01000112">
    <property type="protein sequence ID" value="OAO15859.1"/>
    <property type="molecule type" value="Genomic_DNA"/>
</dbReference>
<dbReference type="FunFam" id="3.40.50.20:FF:000001">
    <property type="entry name" value="Carbamoyl-phosphate synthase large chain"/>
    <property type="match status" value="1"/>
</dbReference>
<dbReference type="PANTHER" id="PTHR11405:SF5">
    <property type="entry name" value="CAD PROTEIN"/>
    <property type="match status" value="1"/>
</dbReference>
<dbReference type="PRINTS" id="PR00097">
    <property type="entry name" value="ANTSNTHASEII"/>
</dbReference>
<name>A0A196SIT5_BLAHN</name>
<dbReference type="InterPro" id="IPR011607">
    <property type="entry name" value="MGS-like_dom"/>
</dbReference>
<dbReference type="SUPFAM" id="SSF56059">
    <property type="entry name" value="Glutathione synthetase ATP-binding domain-like"/>
    <property type="match status" value="1"/>
</dbReference>
<dbReference type="InterPro" id="IPR036480">
    <property type="entry name" value="CarbP_synth_ssu_N_sf"/>
</dbReference>
<dbReference type="SMART" id="SM00851">
    <property type="entry name" value="MGS"/>
    <property type="match status" value="1"/>
</dbReference>
<dbReference type="PRINTS" id="PR00098">
    <property type="entry name" value="CPSASE"/>
</dbReference>
<dbReference type="InterPro" id="IPR006274">
    <property type="entry name" value="CarbamoylP_synth_ssu"/>
</dbReference>
<feature type="domain" description="MGS-like" evidence="6">
    <location>
        <begin position="552"/>
        <end position="702"/>
    </location>
</feature>
<dbReference type="PANTHER" id="PTHR11405">
    <property type="entry name" value="CARBAMOYLTRANSFERASE FAMILY MEMBER"/>
    <property type="match status" value="1"/>
</dbReference>
<dbReference type="InterPro" id="IPR035686">
    <property type="entry name" value="CPSase_GATase1"/>
</dbReference>
<dbReference type="SUPFAM" id="SSF52335">
    <property type="entry name" value="Methylglyoxal synthase-like"/>
    <property type="match status" value="1"/>
</dbReference>
<dbReference type="SMART" id="SM01097">
    <property type="entry name" value="CPSase_sm_chain"/>
    <property type="match status" value="1"/>
</dbReference>
<keyword evidence="3" id="KW-0547">Nucleotide-binding</keyword>
<dbReference type="InterPro" id="IPR017926">
    <property type="entry name" value="GATASE"/>
</dbReference>
<comment type="catalytic activity">
    <reaction evidence="5">
        <text>hydrogencarbonate + NH4(+) + 2 ATP = carbamoyl phosphate + 2 ADP + phosphate + 2 H(+)</text>
        <dbReference type="Rhea" id="RHEA:18029"/>
        <dbReference type="ChEBI" id="CHEBI:15378"/>
        <dbReference type="ChEBI" id="CHEBI:17544"/>
        <dbReference type="ChEBI" id="CHEBI:28938"/>
        <dbReference type="ChEBI" id="CHEBI:30616"/>
        <dbReference type="ChEBI" id="CHEBI:43474"/>
        <dbReference type="ChEBI" id="CHEBI:58228"/>
        <dbReference type="ChEBI" id="CHEBI:456216"/>
        <dbReference type="EC" id="6.3.4.16"/>
    </reaction>
</comment>
<dbReference type="Pfam" id="PF25596">
    <property type="entry name" value="CPSase_L_D1"/>
    <property type="match status" value="1"/>
</dbReference>
<dbReference type="Pfam" id="PF00988">
    <property type="entry name" value="CPSase_sm_chain"/>
    <property type="match status" value="1"/>
</dbReference>
<keyword evidence="1" id="KW-0436">Ligase</keyword>
<evidence type="ECO:0000256" key="3">
    <source>
        <dbReference type="ARBA" id="ARBA00022741"/>
    </source>
</evidence>
<organism evidence="7 8">
    <name type="scientific">Blastocystis sp. subtype 1 (strain ATCC 50177 / NandII)</name>
    <dbReference type="NCBI Taxonomy" id="478820"/>
    <lineage>
        <taxon>Eukaryota</taxon>
        <taxon>Sar</taxon>
        <taxon>Stramenopiles</taxon>
        <taxon>Bigyra</taxon>
        <taxon>Opalozoa</taxon>
        <taxon>Opalinata</taxon>
        <taxon>Blastocystidae</taxon>
        <taxon>Blastocystis</taxon>
    </lineage>
</organism>
<comment type="caution">
    <text evidence="7">The sequence shown here is derived from an EMBL/GenBank/DDBJ whole genome shotgun (WGS) entry which is preliminary data.</text>
</comment>
<dbReference type="AlphaFoldDB" id="A0A196SIT5"/>
<proteinExistence type="inferred from homology"/>
<dbReference type="InterPro" id="IPR058047">
    <property type="entry name" value="CPSase_preATP-grasp"/>
</dbReference>
<keyword evidence="8" id="KW-1185">Reference proteome</keyword>
<sequence length="702" mass="78235">MTSSAESKVIENFGDTCIDRDVEKGKLVLADGTVFEGLSFGAPVSKSGEVVFNTGMVGYPESLTDPSYRGQILVFTFPMMGNYGVPGDELDEWGLPKYFESSDIHVAGVIVADYSWEYSHWAAKKSLSEWLKVSLEHNIPALYGIDTRMLTKKIREKGSLLGKIEFVGQPVAIEDPNLRNLVAEVSLKVPRVFNAGKSPRIVAVDCGIKNNIIRCLCQQEVQVTVVPFDYDLKAHAAEYDGIFISNGPGNPEMAQATIEQLKWAITTDIPIFGICLGNQLLALAAGGRTYKMKFGNRGANVPCVDLLSGQCYITSQNHGFAVDEASLPAEWQPLFFNANDYSNEGIIHRTKKIFSSQFHPEASAGPLDTRFLFKRFIDNVRGVETPLRAPLNTHFFRLQKFRKVLILGSGGLSIGQAGEFDYSGSQAIKALKEEGLEVVLMNPNIATVQTSKNLANKVYFLPVTTDKTFDFNFIELATRVMVGLPYRRGNIVLKDLNYVGCKAPMFSFTRLSGADPTTGVEMASTGEVACYGESVSEAFLKAVLSTNFHFKFFTPEDQSVRNFLISIPEDDFNQFREGIEILKTMNIDFYATKGTFARLQSCDIDPARLHRVYKSNEGNEDLAVDYIRRQTVHLAIIVPNNNTDQAITEGYKIRRMAVDFNVPLIVNIKCALEFVRAFEKYTKQGPEFLKIKCMQEYYDGNK</sequence>
<dbReference type="InterPro" id="IPR002474">
    <property type="entry name" value="CarbamoylP_synth_ssu_N"/>
</dbReference>
<dbReference type="SUPFAM" id="SSF52440">
    <property type="entry name" value="PreATP-grasp domain"/>
    <property type="match status" value="1"/>
</dbReference>
<dbReference type="HAMAP" id="MF_01209">
    <property type="entry name" value="CPSase_S_chain"/>
    <property type="match status" value="1"/>
</dbReference>
<dbReference type="Pfam" id="PF02142">
    <property type="entry name" value="MGS"/>
    <property type="match status" value="1"/>
</dbReference>
<protein>
    <submittedName>
        <fullName evidence="7">Carbamoyl-phosphate synthase small subunit</fullName>
    </submittedName>
</protein>
<dbReference type="Gene3D" id="3.40.50.1380">
    <property type="entry name" value="Methylglyoxal synthase-like domain"/>
    <property type="match status" value="1"/>
</dbReference>
<dbReference type="NCBIfam" id="NF009475">
    <property type="entry name" value="PRK12838.1"/>
    <property type="match status" value="1"/>
</dbReference>
<reference evidence="7 8" key="1">
    <citation type="submission" date="2016-05" db="EMBL/GenBank/DDBJ databases">
        <title>Nuclear genome of Blastocystis sp. subtype 1 NandII.</title>
        <authorList>
            <person name="Gentekaki E."/>
            <person name="Curtis B."/>
            <person name="Stairs C."/>
            <person name="Eme L."/>
            <person name="Herman E."/>
            <person name="Klimes V."/>
            <person name="Arias M.C."/>
            <person name="Elias M."/>
            <person name="Hilliou F."/>
            <person name="Klute M."/>
            <person name="Malik S.-B."/>
            <person name="Pightling A."/>
            <person name="Rachubinski R."/>
            <person name="Salas D."/>
            <person name="Schlacht A."/>
            <person name="Suga H."/>
            <person name="Archibald J."/>
            <person name="Ball S.G."/>
            <person name="Clark G."/>
            <person name="Dacks J."/>
            <person name="Van Der Giezen M."/>
            <person name="Tsaousis A."/>
            <person name="Roger A."/>
        </authorList>
    </citation>
    <scope>NUCLEOTIDE SEQUENCE [LARGE SCALE GENOMIC DNA]</scope>
    <source>
        <strain evidence="8">ATCC 50177 / NandII</strain>
    </source>
</reference>
<dbReference type="GO" id="GO:0004087">
    <property type="term" value="F:carbamoyl-phosphate synthase (ammonia) activity"/>
    <property type="evidence" value="ECO:0007669"/>
    <property type="project" value="UniProtKB-EC"/>
</dbReference>
<dbReference type="InterPro" id="IPR005483">
    <property type="entry name" value="CPSase_dom"/>
</dbReference>
<dbReference type="SUPFAM" id="SSF52317">
    <property type="entry name" value="Class I glutamine amidotransferase-like"/>
    <property type="match status" value="1"/>
</dbReference>
<evidence type="ECO:0000313" key="7">
    <source>
        <dbReference type="EMBL" id="OAO15859.1"/>
    </source>
</evidence>
<dbReference type="GO" id="GO:0046872">
    <property type="term" value="F:metal ion binding"/>
    <property type="evidence" value="ECO:0007669"/>
    <property type="project" value="UniProtKB-KW"/>
</dbReference>
<gene>
    <name evidence="7" type="ORF">AV274_2415</name>
</gene>
<dbReference type="Pfam" id="PF00117">
    <property type="entry name" value="GATase"/>
    <property type="match status" value="1"/>
</dbReference>
<evidence type="ECO:0000256" key="4">
    <source>
        <dbReference type="ARBA" id="ARBA00022840"/>
    </source>
</evidence>
<dbReference type="Gene3D" id="3.50.30.20">
    <property type="entry name" value="Carbamoyl-phosphate synthase small subunit, N-terminal domain"/>
    <property type="match status" value="1"/>
</dbReference>
<dbReference type="OrthoDB" id="1924069at2759"/>
<evidence type="ECO:0000256" key="2">
    <source>
        <dbReference type="ARBA" id="ARBA00022723"/>
    </source>
</evidence>
<accession>A0A196SIT5</accession>
<dbReference type="InterPro" id="IPR016185">
    <property type="entry name" value="PreATP-grasp_dom_sf"/>
</dbReference>